<proteinExistence type="predicted"/>
<dbReference type="HOGENOM" id="CLU_1970239_0_0_1"/>
<evidence type="ECO:0000256" key="1">
    <source>
        <dbReference type="SAM" id="MobiDB-lite"/>
    </source>
</evidence>
<organism evidence="2">
    <name type="scientific">Pseudozyma antarctica</name>
    <name type="common">Yeast</name>
    <name type="synonym">Candida antarctica</name>
    <dbReference type="NCBI Taxonomy" id="84753"/>
    <lineage>
        <taxon>Eukaryota</taxon>
        <taxon>Fungi</taxon>
        <taxon>Dikarya</taxon>
        <taxon>Basidiomycota</taxon>
        <taxon>Ustilaginomycotina</taxon>
        <taxon>Ustilaginomycetes</taxon>
        <taxon>Ustilaginales</taxon>
        <taxon>Ustilaginaceae</taxon>
        <taxon>Moesziomyces</taxon>
    </lineage>
</organism>
<protein>
    <submittedName>
        <fullName evidence="2">Uncharacterized protein</fullName>
    </submittedName>
</protein>
<reference evidence="2" key="1">
    <citation type="submission" date="2014-07" db="EMBL/GenBank/DDBJ databases">
        <title>Draft genome sequence of the yeast Pseudozyma antarctica JCM 10317 known as a producer of lipase B which used in a wide range of industrial applications.</title>
        <authorList>
            <person name="Morita T."/>
            <person name="Saika A."/>
            <person name="Koike H."/>
        </authorList>
    </citation>
    <scope>NUCLEOTIDE SEQUENCE</scope>
    <source>
        <strain evidence="2">JCM 10317</strain>
    </source>
</reference>
<evidence type="ECO:0000313" key="3">
    <source>
        <dbReference type="Proteomes" id="UP000053758"/>
    </source>
</evidence>
<dbReference type="Proteomes" id="UP000053758">
    <property type="component" value="Unassembled WGS sequence"/>
</dbReference>
<sequence>MTNSPTPTRALNTRRFRIRMRIRPRVRVSLSRRTLLSRADPPVGGRIFRRRRTLPEGGPFRRRPLPTRPIPSASASRTAVTMRGWGVEADLSAATPPVVGGGPAFHRARACRGDSGGRLKLTRQCPS</sequence>
<name>A0A081CN06_PSEA2</name>
<accession>A0A081CN06</accession>
<keyword evidence="3" id="KW-1185">Reference proteome</keyword>
<dbReference type="RefSeq" id="XP_014653760.1">
    <property type="nucleotide sequence ID" value="XM_014798274.1"/>
</dbReference>
<gene>
    <name evidence="2" type="ORF">PAN0_034c6283</name>
</gene>
<evidence type="ECO:0000313" key="2">
    <source>
        <dbReference type="EMBL" id="GAK68052.1"/>
    </source>
</evidence>
<feature type="region of interest" description="Disordered" evidence="1">
    <location>
        <begin position="51"/>
        <end position="78"/>
    </location>
</feature>
<dbReference type="GeneID" id="26307093"/>
<dbReference type="AlphaFoldDB" id="A0A081CN06"/>
<dbReference type="EMBL" id="DF830101">
    <property type="protein sequence ID" value="GAK68052.1"/>
    <property type="molecule type" value="Genomic_DNA"/>
</dbReference>